<reference evidence="1 2" key="1">
    <citation type="journal article" date="2019" name="Sci. Rep.">
        <title>Orb-weaving spider Araneus ventricosus genome elucidates the spidroin gene catalogue.</title>
        <authorList>
            <person name="Kono N."/>
            <person name="Nakamura H."/>
            <person name="Ohtoshi R."/>
            <person name="Moran D.A.P."/>
            <person name="Shinohara A."/>
            <person name="Yoshida Y."/>
            <person name="Fujiwara M."/>
            <person name="Mori M."/>
            <person name="Tomita M."/>
            <person name="Arakawa K."/>
        </authorList>
    </citation>
    <scope>NUCLEOTIDE SEQUENCE [LARGE SCALE GENOMIC DNA]</scope>
</reference>
<feature type="non-terminal residue" evidence="1">
    <location>
        <position position="119"/>
    </location>
</feature>
<protein>
    <submittedName>
        <fullName evidence="1">Uncharacterized protein</fullName>
    </submittedName>
</protein>
<organism evidence="1 2">
    <name type="scientific">Araneus ventricosus</name>
    <name type="common">Orbweaver spider</name>
    <name type="synonym">Epeira ventricosa</name>
    <dbReference type="NCBI Taxonomy" id="182803"/>
    <lineage>
        <taxon>Eukaryota</taxon>
        <taxon>Metazoa</taxon>
        <taxon>Ecdysozoa</taxon>
        <taxon>Arthropoda</taxon>
        <taxon>Chelicerata</taxon>
        <taxon>Arachnida</taxon>
        <taxon>Araneae</taxon>
        <taxon>Araneomorphae</taxon>
        <taxon>Entelegynae</taxon>
        <taxon>Araneoidea</taxon>
        <taxon>Araneidae</taxon>
        <taxon>Araneus</taxon>
    </lineage>
</organism>
<comment type="caution">
    <text evidence="1">The sequence shown here is derived from an EMBL/GenBank/DDBJ whole genome shotgun (WGS) entry which is preliminary data.</text>
</comment>
<keyword evidence="2" id="KW-1185">Reference proteome</keyword>
<accession>A0A4Y2X8Q4</accession>
<dbReference type="AlphaFoldDB" id="A0A4Y2X8Q4"/>
<dbReference type="EMBL" id="BGPR01072736">
    <property type="protein sequence ID" value="GBO45576.1"/>
    <property type="molecule type" value="Genomic_DNA"/>
</dbReference>
<dbReference type="OrthoDB" id="6515149at2759"/>
<name>A0A4Y2X8Q4_ARAVE</name>
<evidence type="ECO:0000313" key="1">
    <source>
        <dbReference type="EMBL" id="GBO45576.1"/>
    </source>
</evidence>
<evidence type="ECO:0000313" key="2">
    <source>
        <dbReference type="Proteomes" id="UP000499080"/>
    </source>
</evidence>
<dbReference type="Proteomes" id="UP000499080">
    <property type="component" value="Unassembled WGS sequence"/>
</dbReference>
<gene>
    <name evidence="1" type="ORF">AVEN_210654_1</name>
</gene>
<sequence length="119" mass="13362">MSLSAANFHADIGIQCDNYLGSQKSSNWKGINFFYGKARLREPIENKVSRHYSLSILEHVNIFHAGRDTYGKAVPALEAMGQPPVINNLNLRYSAFDGINLYKPDDTFVIENSIVADNR</sequence>
<proteinExistence type="predicted"/>